<dbReference type="EMBL" id="SRLO01000164">
    <property type="protein sequence ID" value="TNN70369.1"/>
    <property type="molecule type" value="Genomic_DNA"/>
</dbReference>
<name>A0A4Z2HX13_9TELE</name>
<gene>
    <name evidence="1" type="ORF">EYF80_019395</name>
</gene>
<comment type="caution">
    <text evidence="1">The sequence shown here is derived from an EMBL/GenBank/DDBJ whole genome shotgun (WGS) entry which is preliminary data.</text>
</comment>
<proteinExistence type="predicted"/>
<evidence type="ECO:0000313" key="2">
    <source>
        <dbReference type="Proteomes" id="UP000314294"/>
    </source>
</evidence>
<reference evidence="1 2" key="1">
    <citation type="submission" date="2019-03" db="EMBL/GenBank/DDBJ databases">
        <title>First draft genome of Liparis tanakae, snailfish: a comprehensive survey of snailfish specific genes.</title>
        <authorList>
            <person name="Kim W."/>
            <person name="Song I."/>
            <person name="Jeong J.-H."/>
            <person name="Kim D."/>
            <person name="Kim S."/>
            <person name="Ryu S."/>
            <person name="Song J.Y."/>
            <person name="Lee S.K."/>
        </authorList>
    </citation>
    <scope>NUCLEOTIDE SEQUENCE [LARGE SCALE GENOMIC DNA]</scope>
    <source>
        <tissue evidence="1">Muscle</tissue>
    </source>
</reference>
<evidence type="ECO:0000313" key="1">
    <source>
        <dbReference type="EMBL" id="TNN70369.1"/>
    </source>
</evidence>
<dbReference type="Proteomes" id="UP000314294">
    <property type="component" value="Unassembled WGS sequence"/>
</dbReference>
<keyword evidence="2" id="KW-1185">Reference proteome</keyword>
<organism evidence="1 2">
    <name type="scientific">Liparis tanakae</name>
    <name type="common">Tanaka's snailfish</name>
    <dbReference type="NCBI Taxonomy" id="230148"/>
    <lineage>
        <taxon>Eukaryota</taxon>
        <taxon>Metazoa</taxon>
        <taxon>Chordata</taxon>
        <taxon>Craniata</taxon>
        <taxon>Vertebrata</taxon>
        <taxon>Euteleostomi</taxon>
        <taxon>Actinopterygii</taxon>
        <taxon>Neopterygii</taxon>
        <taxon>Teleostei</taxon>
        <taxon>Neoteleostei</taxon>
        <taxon>Acanthomorphata</taxon>
        <taxon>Eupercaria</taxon>
        <taxon>Perciformes</taxon>
        <taxon>Cottioidei</taxon>
        <taxon>Cottales</taxon>
        <taxon>Liparidae</taxon>
        <taxon>Liparis</taxon>
    </lineage>
</organism>
<sequence length="61" mass="6769">MKSADEVILQGRINRNTCSTGLLGKVEELSAGSSLEVLRPTTEELINESLTHLDIIYMYKS</sequence>
<dbReference type="AlphaFoldDB" id="A0A4Z2HX13"/>
<accession>A0A4Z2HX13</accession>
<dbReference type="OrthoDB" id="9904331at2759"/>
<protein>
    <submittedName>
        <fullName evidence="1">Uncharacterized protein</fullName>
    </submittedName>
</protein>